<name>A0A0B4F0E1_METAF</name>
<dbReference type="Proteomes" id="UP000031186">
    <property type="component" value="Unassembled WGS sequence"/>
</dbReference>
<feature type="non-terminal residue" evidence="1">
    <location>
        <position position="1"/>
    </location>
</feature>
<reference evidence="1 2" key="1">
    <citation type="journal article" date="2014" name="Proc. Natl. Acad. Sci. U.S.A.">
        <title>Trajectory and genomic determinants of fungal-pathogen speciation and host adaptation.</title>
        <authorList>
            <person name="Hu X."/>
            <person name="Xiao G."/>
            <person name="Zheng P."/>
            <person name="Shang Y."/>
            <person name="Su Y."/>
            <person name="Zhang X."/>
            <person name="Liu X."/>
            <person name="Zhan S."/>
            <person name="St Leger R.J."/>
            <person name="Wang C."/>
        </authorList>
    </citation>
    <scope>NUCLEOTIDE SEQUENCE [LARGE SCALE GENOMIC DNA]</scope>
    <source>
        <strain evidence="1 2">ARSEF 549</strain>
    </source>
</reference>
<dbReference type="HOGENOM" id="CLU_1050023_0_0_1"/>
<dbReference type="EMBL" id="AZNF01000030">
    <property type="protein sequence ID" value="KID59326.1"/>
    <property type="molecule type" value="Genomic_DNA"/>
</dbReference>
<sequence>MAQPANELRCIGLIANLEGFKKLPLPQDASSMTDLASLDSRLRNLEKAMYVALPTPDADPSWLGLTTRLWRLRNNILKDGIAVFLGREATAVQDFQSMLPDVDISLDSIKKAVGSIRTLAPRTEWPKSSSGEQMMSVILQTLCHIIGWRNNLIGKLPVTPIDMYIYAVEMSQIAEIFGQTQPRPIPRPPAGPIPIPRPIPRNKKACCNCCACRCHSMGDVRGRKSSRSRPGRRTKWLGRLLFWRKKPVDDTASVSSSGSSTIVD</sequence>
<proteinExistence type="predicted"/>
<dbReference type="VEuPathDB" id="FungiDB:MAN_10738"/>
<accession>A0A0B4F0E1</accession>
<comment type="caution">
    <text evidence="1">The sequence shown here is derived from an EMBL/GenBank/DDBJ whole genome shotgun (WGS) entry which is preliminary data.</text>
</comment>
<dbReference type="AlphaFoldDB" id="A0A0B4F0E1"/>
<keyword evidence="2" id="KW-1185">Reference proteome</keyword>
<protein>
    <submittedName>
        <fullName evidence="1">Uncharacterized protein</fullName>
    </submittedName>
</protein>
<evidence type="ECO:0000313" key="1">
    <source>
        <dbReference type="EMBL" id="KID59326.1"/>
    </source>
</evidence>
<organism evidence="1 2">
    <name type="scientific">Metarhizium anisopliae (strain ARSEF 549)</name>
    <dbReference type="NCBI Taxonomy" id="3151832"/>
    <lineage>
        <taxon>Eukaryota</taxon>
        <taxon>Fungi</taxon>
        <taxon>Dikarya</taxon>
        <taxon>Ascomycota</taxon>
        <taxon>Pezizomycotina</taxon>
        <taxon>Sordariomycetes</taxon>
        <taxon>Hypocreomycetidae</taxon>
        <taxon>Hypocreales</taxon>
        <taxon>Clavicipitaceae</taxon>
        <taxon>Metarhizium</taxon>
    </lineage>
</organism>
<evidence type="ECO:0000313" key="2">
    <source>
        <dbReference type="Proteomes" id="UP000031186"/>
    </source>
</evidence>
<gene>
    <name evidence="1" type="ORF">MAN_10738</name>
</gene>